<evidence type="ECO:0000313" key="2">
    <source>
        <dbReference type="Proteomes" id="UP000636709"/>
    </source>
</evidence>
<proteinExistence type="predicted"/>
<name>A0A835FXU5_9POAL</name>
<sequence>MYVSRCPRSRNGERRGLRFIPSRVEVLDGSVDAIAGSLREIYSQAATFGKDVAVALRRRSRRPSGRHRLWPGTAVDVVVELLAARALALSIGLGFECRWGEYSVQPHDLHTWELGGDRGITNLLALQPNG</sequence>
<organism evidence="1 2">
    <name type="scientific">Digitaria exilis</name>
    <dbReference type="NCBI Taxonomy" id="1010633"/>
    <lineage>
        <taxon>Eukaryota</taxon>
        <taxon>Viridiplantae</taxon>
        <taxon>Streptophyta</taxon>
        <taxon>Embryophyta</taxon>
        <taxon>Tracheophyta</taxon>
        <taxon>Spermatophyta</taxon>
        <taxon>Magnoliopsida</taxon>
        <taxon>Liliopsida</taxon>
        <taxon>Poales</taxon>
        <taxon>Poaceae</taxon>
        <taxon>PACMAD clade</taxon>
        <taxon>Panicoideae</taxon>
        <taxon>Panicodae</taxon>
        <taxon>Paniceae</taxon>
        <taxon>Anthephorinae</taxon>
        <taxon>Digitaria</taxon>
    </lineage>
</organism>
<keyword evidence="2" id="KW-1185">Reference proteome</keyword>
<evidence type="ECO:0000313" key="1">
    <source>
        <dbReference type="EMBL" id="KAF8776490.1"/>
    </source>
</evidence>
<protein>
    <submittedName>
        <fullName evidence="1">Uncharacterized protein</fullName>
    </submittedName>
</protein>
<dbReference type="EMBL" id="JACEFO010000191">
    <property type="protein sequence ID" value="KAF8776490.1"/>
    <property type="molecule type" value="Genomic_DNA"/>
</dbReference>
<accession>A0A835FXU5</accession>
<reference evidence="1" key="1">
    <citation type="submission" date="2020-07" db="EMBL/GenBank/DDBJ databases">
        <title>Genome sequence and genetic diversity analysis of an under-domesticated orphan crop, white fonio (Digitaria exilis).</title>
        <authorList>
            <person name="Bennetzen J.L."/>
            <person name="Chen S."/>
            <person name="Ma X."/>
            <person name="Wang X."/>
            <person name="Yssel A.E.J."/>
            <person name="Chaluvadi S.R."/>
            <person name="Johnson M."/>
            <person name="Gangashetty P."/>
            <person name="Hamidou F."/>
            <person name="Sanogo M.D."/>
            <person name="Zwaenepoel A."/>
            <person name="Wallace J."/>
            <person name="Van De Peer Y."/>
            <person name="Van Deynze A."/>
        </authorList>
    </citation>
    <scope>NUCLEOTIDE SEQUENCE</scope>
    <source>
        <tissue evidence="1">Leaves</tissue>
    </source>
</reference>
<gene>
    <name evidence="1" type="ORF">HU200_003196</name>
</gene>
<dbReference type="Proteomes" id="UP000636709">
    <property type="component" value="Unassembled WGS sequence"/>
</dbReference>
<dbReference type="AlphaFoldDB" id="A0A835FXU5"/>
<comment type="caution">
    <text evidence="1">The sequence shown here is derived from an EMBL/GenBank/DDBJ whole genome shotgun (WGS) entry which is preliminary data.</text>
</comment>